<proteinExistence type="predicted"/>
<comment type="caution">
    <text evidence="1">The sequence shown here is derived from an EMBL/GenBank/DDBJ whole genome shotgun (WGS) entry which is preliminary data.</text>
</comment>
<name>A0ABP0NQH8_9DINO</name>
<dbReference type="EMBL" id="CAXAMN010022028">
    <property type="protein sequence ID" value="CAK9065693.1"/>
    <property type="molecule type" value="Genomic_DNA"/>
</dbReference>
<protein>
    <recommendedName>
        <fullName evidence="3">Selenoprotein O</fullName>
    </recommendedName>
</protein>
<dbReference type="Proteomes" id="UP001642484">
    <property type="component" value="Unassembled WGS sequence"/>
</dbReference>
<evidence type="ECO:0000313" key="2">
    <source>
        <dbReference type="Proteomes" id="UP001642484"/>
    </source>
</evidence>
<organism evidence="1 2">
    <name type="scientific">Durusdinium trenchii</name>
    <dbReference type="NCBI Taxonomy" id="1381693"/>
    <lineage>
        <taxon>Eukaryota</taxon>
        <taxon>Sar</taxon>
        <taxon>Alveolata</taxon>
        <taxon>Dinophyceae</taxon>
        <taxon>Suessiales</taxon>
        <taxon>Symbiodiniaceae</taxon>
        <taxon>Durusdinium</taxon>
    </lineage>
</organism>
<reference evidence="1 2" key="1">
    <citation type="submission" date="2024-02" db="EMBL/GenBank/DDBJ databases">
        <authorList>
            <person name="Chen Y."/>
            <person name="Shah S."/>
            <person name="Dougan E. K."/>
            <person name="Thang M."/>
            <person name="Chan C."/>
        </authorList>
    </citation>
    <scope>NUCLEOTIDE SEQUENCE [LARGE SCALE GENOMIC DNA]</scope>
</reference>
<evidence type="ECO:0008006" key="3">
    <source>
        <dbReference type="Google" id="ProtNLM"/>
    </source>
</evidence>
<gene>
    <name evidence="1" type="ORF">CCMP2556_LOCUS32288</name>
</gene>
<dbReference type="SUPFAM" id="SSF143456">
    <property type="entry name" value="VC0467-like"/>
    <property type="match status" value="1"/>
</dbReference>
<sequence>MRTVAKPCHGRIHMASSLPHDSKKCAAPLRLIGLSAFPLLALVPCRAWLSNIGARALLPRPVRRGSHVVVAALPEDADGDGSTDWDKELQRATERLKKKELQEGVLTAVPLFDRSDDWTVERVDLKDEVPAAGTVLLADPRTFLESKTMPAAAARTGWMPSFESRRERARLPVVLITEHRSEGIEGVLLGSWSGKLMGDMGLEHFMTRPLYIGGANPGRGLSMLHSYPEMPGASQLTEDGLAVSSDFGVACDWISEASWHRTMRWERGEGGKMAKRIPTDADLRRRSKKLWSRVFRDFLRHETFWATAHRAVHFHSSRTAPDMGSAGRKRLPQGPGSALRFKFFWNTVSWRRDEVDEMLSDKGIWIPVTVRSPTVRCTVPEGLEPHEKRKAPVPRPVVTSCFGSPIPPLRIRSGFNMP</sequence>
<keyword evidence="2" id="KW-1185">Reference proteome</keyword>
<accession>A0ABP0NQH8</accession>
<evidence type="ECO:0000313" key="1">
    <source>
        <dbReference type="EMBL" id="CAK9065693.1"/>
    </source>
</evidence>